<dbReference type="SUPFAM" id="SSF53850">
    <property type="entry name" value="Periplasmic binding protein-like II"/>
    <property type="match status" value="1"/>
</dbReference>
<keyword evidence="1" id="KW-0732">Signal</keyword>
<dbReference type="EMBL" id="CP036268">
    <property type="protein sequence ID" value="QDT37347.1"/>
    <property type="molecule type" value="Genomic_DNA"/>
</dbReference>
<organism evidence="2 3">
    <name type="scientific">Stratiformator vulcanicus</name>
    <dbReference type="NCBI Taxonomy" id="2527980"/>
    <lineage>
        <taxon>Bacteria</taxon>
        <taxon>Pseudomonadati</taxon>
        <taxon>Planctomycetota</taxon>
        <taxon>Planctomycetia</taxon>
        <taxon>Planctomycetales</taxon>
        <taxon>Planctomycetaceae</taxon>
        <taxon>Stratiformator</taxon>
    </lineage>
</organism>
<dbReference type="KEGG" id="svp:Pan189_17200"/>
<reference evidence="2 3" key="1">
    <citation type="submission" date="2019-02" db="EMBL/GenBank/DDBJ databases">
        <title>Deep-cultivation of Planctomycetes and their phenomic and genomic characterization uncovers novel biology.</title>
        <authorList>
            <person name="Wiegand S."/>
            <person name="Jogler M."/>
            <person name="Boedeker C."/>
            <person name="Pinto D."/>
            <person name="Vollmers J."/>
            <person name="Rivas-Marin E."/>
            <person name="Kohn T."/>
            <person name="Peeters S.H."/>
            <person name="Heuer A."/>
            <person name="Rast P."/>
            <person name="Oberbeckmann S."/>
            <person name="Bunk B."/>
            <person name="Jeske O."/>
            <person name="Meyerdierks A."/>
            <person name="Storesund J.E."/>
            <person name="Kallscheuer N."/>
            <person name="Luecker S."/>
            <person name="Lage O.M."/>
            <person name="Pohl T."/>
            <person name="Merkel B.J."/>
            <person name="Hornburger P."/>
            <person name="Mueller R.-W."/>
            <person name="Bruemmer F."/>
            <person name="Labrenz M."/>
            <person name="Spormann A.M."/>
            <person name="Op den Camp H."/>
            <person name="Overmann J."/>
            <person name="Amann R."/>
            <person name="Jetten M.S.M."/>
            <person name="Mascher T."/>
            <person name="Medema M.H."/>
            <person name="Devos D.P."/>
            <person name="Kaster A.-K."/>
            <person name="Ovreas L."/>
            <person name="Rohde M."/>
            <person name="Galperin M.Y."/>
            <person name="Jogler C."/>
        </authorList>
    </citation>
    <scope>NUCLEOTIDE SEQUENCE [LARGE SCALE GENOMIC DNA]</scope>
    <source>
        <strain evidence="2 3">Pan189</strain>
    </source>
</reference>
<dbReference type="Proteomes" id="UP000317318">
    <property type="component" value="Chromosome"/>
</dbReference>
<dbReference type="InterPro" id="IPR026045">
    <property type="entry name" value="Ferric-bd"/>
</dbReference>
<protein>
    <submittedName>
        <fullName evidence="2">Iron deficiency-induced protein A</fullName>
    </submittedName>
</protein>
<evidence type="ECO:0000256" key="1">
    <source>
        <dbReference type="ARBA" id="ARBA00022729"/>
    </source>
</evidence>
<dbReference type="PANTHER" id="PTHR30006">
    <property type="entry name" value="THIAMINE-BINDING PERIPLASMIC PROTEIN-RELATED"/>
    <property type="match status" value="1"/>
</dbReference>
<sequence length="343" mass="37658">MSQRYAALISVTAVAGLAVIGFSGGCTHKAQNRLVVYCSHDALYSQQVLDRFEAETGIHVDVKFDTEANKSVGFVALIRSERDQPRCDVFWNNQVLGTVALAEEGLFHAYKGPGFERIPGRYRDPDGHWAGFAARLRVYIVNTDLMTASTEAIDERLAADPTDFVLAKPMFGTTLTHFSVLHDVWGPDQLRQWYEDLSRRGAQVVAGNSTTKNLVAEGKSAFGWTDTDDYFLAVDAGKPVSFVPVEIEADGNRRRTIAIPNSVAIVKGSSNLPAAKRLVDFLLSEQVELELSRSRARQVPLGSVDETQLSAEVLELMPLVKRGIALSGLAENREAVLSWLSSE</sequence>
<keyword evidence="3" id="KW-1185">Reference proteome</keyword>
<name>A0A517R0B8_9PLAN</name>
<evidence type="ECO:0000313" key="2">
    <source>
        <dbReference type="EMBL" id="QDT37347.1"/>
    </source>
</evidence>
<dbReference type="InterPro" id="IPR006059">
    <property type="entry name" value="SBP"/>
</dbReference>
<dbReference type="Pfam" id="PF13416">
    <property type="entry name" value="SBP_bac_8"/>
    <property type="match status" value="1"/>
</dbReference>
<dbReference type="OrthoDB" id="9791045at2"/>
<dbReference type="PROSITE" id="PS51257">
    <property type="entry name" value="PROKAR_LIPOPROTEIN"/>
    <property type="match status" value="1"/>
</dbReference>
<dbReference type="AlphaFoldDB" id="A0A517R0B8"/>
<evidence type="ECO:0000313" key="3">
    <source>
        <dbReference type="Proteomes" id="UP000317318"/>
    </source>
</evidence>
<gene>
    <name evidence="2" type="primary">idiA</name>
    <name evidence="2" type="ORF">Pan189_17200</name>
</gene>
<dbReference type="Gene3D" id="3.40.190.10">
    <property type="entry name" value="Periplasmic binding protein-like II"/>
    <property type="match status" value="2"/>
</dbReference>
<proteinExistence type="predicted"/>
<dbReference type="RefSeq" id="WP_145363467.1">
    <property type="nucleotide sequence ID" value="NZ_CP036268.1"/>
</dbReference>
<dbReference type="PANTHER" id="PTHR30006:SF24">
    <property type="entry name" value="SLL0237 PROTEIN"/>
    <property type="match status" value="1"/>
</dbReference>
<dbReference type="PIRSF" id="PIRSF002825">
    <property type="entry name" value="CfbpA"/>
    <property type="match status" value="1"/>
</dbReference>
<accession>A0A517R0B8</accession>